<evidence type="ECO:0000256" key="3">
    <source>
        <dbReference type="ARBA" id="ARBA00022448"/>
    </source>
</evidence>
<dbReference type="GO" id="GO:0005886">
    <property type="term" value="C:plasma membrane"/>
    <property type="evidence" value="ECO:0007669"/>
    <property type="project" value="TreeGrafter"/>
</dbReference>
<evidence type="ECO:0000256" key="2">
    <source>
        <dbReference type="ARBA" id="ARBA00006459"/>
    </source>
</evidence>
<sequence length="180" mass="20311">MPLLREGGIYFFQLVDHYAVSNSIMYIAFFEVIAVAWFYGAGRLAKNIELMSGEKTYFYFKFCWVVAAPILIFCVWVFSIIDYEPPRYNNGLYNYPAWAEILGWSITAACLAGIPIIAVYAVASAEGKTFIKKLANCVKPSIEDIIPPANEEKSKEMNTLLVKPNDVRIVKSKSLDNVVK</sequence>
<organism evidence="8 9">
    <name type="scientific">Rhodnius prolixus</name>
    <name type="common">Triatomid bug</name>
    <dbReference type="NCBI Taxonomy" id="13249"/>
    <lineage>
        <taxon>Eukaryota</taxon>
        <taxon>Metazoa</taxon>
        <taxon>Ecdysozoa</taxon>
        <taxon>Arthropoda</taxon>
        <taxon>Hexapoda</taxon>
        <taxon>Insecta</taxon>
        <taxon>Pterygota</taxon>
        <taxon>Neoptera</taxon>
        <taxon>Paraneoptera</taxon>
        <taxon>Hemiptera</taxon>
        <taxon>Heteroptera</taxon>
        <taxon>Panheteroptera</taxon>
        <taxon>Cimicomorpha</taxon>
        <taxon>Reduviidae</taxon>
        <taxon>Triatominae</taxon>
        <taxon>Rhodnius</taxon>
    </lineage>
</organism>
<proteinExistence type="inferred from homology"/>
<dbReference type="GO" id="GO:0089718">
    <property type="term" value="P:amino acid import across plasma membrane"/>
    <property type="evidence" value="ECO:0007669"/>
    <property type="project" value="TreeGrafter"/>
</dbReference>
<evidence type="ECO:0000256" key="1">
    <source>
        <dbReference type="ARBA" id="ARBA00004141"/>
    </source>
</evidence>
<keyword evidence="5" id="KW-0769">Symport</keyword>
<keyword evidence="6" id="KW-1133">Transmembrane helix</keyword>
<dbReference type="Pfam" id="PF00209">
    <property type="entry name" value="SNF"/>
    <property type="match status" value="1"/>
</dbReference>
<dbReference type="EMBL" id="ACPB03019503">
    <property type="status" value="NOT_ANNOTATED_CDS"/>
    <property type="molecule type" value="Genomic_DNA"/>
</dbReference>
<dbReference type="eggNOG" id="KOG3660">
    <property type="taxonomic scope" value="Eukaryota"/>
</dbReference>
<keyword evidence="7" id="KW-0472">Membrane</keyword>
<keyword evidence="9" id="KW-1185">Reference proteome</keyword>
<evidence type="ECO:0000256" key="4">
    <source>
        <dbReference type="ARBA" id="ARBA00022692"/>
    </source>
</evidence>
<dbReference type="OMA" id="NQFCNDI"/>
<comment type="similarity">
    <text evidence="2">Belongs to the sodium:neurotransmitter symporter (SNF) (TC 2.A.22) family.</text>
</comment>
<protein>
    <submittedName>
        <fullName evidence="8">Uncharacterized protein</fullName>
    </submittedName>
</protein>
<dbReference type="Proteomes" id="UP000015103">
    <property type="component" value="Unassembled WGS sequence"/>
</dbReference>
<dbReference type="PANTHER" id="PTHR11616:SF303">
    <property type="entry name" value="SODIUM- AND CHLORIDE-DEPENDENT GABA TRANSPORTER INE"/>
    <property type="match status" value="1"/>
</dbReference>
<dbReference type="HOGENOM" id="CLU_124093_0_0_1"/>
<dbReference type="InterPro" id="IPR037272">
    <property type="entry name" value="SNS_sf"/>
</dbReference>
<dbReference type="InterPro" id="IPR000175">
    <property type="entry name" value="Na/ntran_symport"/>
</dbReference>
<dbReference type="EMBL" id="ACPB03019504">
    <property type="status" value="NOT_ANNOTATED_CDS"/>
    <property type="molecule type" value="Genomic_DNA"/>
</dbReference>
<evidence type="ECO:0000256" key="5">
    <source>
        <dbReference type="ARBA" id="ARBA00022847"/>
    </source>
</evidence>
<evidence type="ECO:0000256" key="7">
    <source>
        <dbReference type="ARBA" id="ARBA00023136"/>
    </source>
</evidence>
<keyword evidence="4" id="KW-0812">Transmembrane</keyword>
<dbReference type="PANTHER" id="PTHR11616">
    <property type="entry name" value="SODIUM/CHLORIDE DEPENDENT TRANSPORTER"/>
    <property type="match status" value="1"/>
</dbReference>
<evidence type="ECO:0000256" key="6">
    <source>
        <dbReference type="ARBA" id="ARBA00022989"/>
    </source>
</evidence>
<dbReference type="PROSITE" id="PS50267">
    <property type="entry name" value="NA_NEUROTRAN_SYMP_3"/>
    <property type="match status" value="1"/>
</dbReference>
<dbReference type="EnsemblMetazoa" id="RPRC003639-RA">
    <property type="protein sequence ID" value="RPRC003639-PA"/>
    <property type="gene ID" value="RPRC003639"/>
</dbReference>
<keyword evidence="3" id="KW-0813">Transport</keyword>
<dbReference type="SUPFAM" id="SSF161070">
    <property type="entry name" value="SNF-like"/>
    <property type="match status" value="1"/>
</dbReference>
<dbReference type="GO" id="GO:0005283">
    <property type="term" value="F:amino acid:sodium symporter activity"/>
    <property type="evidence" value="ECO:0007669"/>
    <property type="project" value="TreeGrafter"/>
</dbReference>
<accession>T1HHW6</accession>
<evidence type="ECO:0000313" key="9">
    <source>
        <dbReference type="Proteomes" id="UP000015103"/>
    </source>
</evidence>
<evidence type="ECO:0000313" key="8">
    <source>
        <dbReference type="EnsemblMetazoa" id="RPRC003639-PA"/>
    </source>
</evidence>
<dbReference type="AlphaFoldDB" id="T1HHW6"/>
<reference evidence="8" key="1">
    <citation type="submission" date="2015-05" db="UniProtKB">
        <authorList>
            <consortium name="EnsemblMetazoa"/>
        </authorList>
    </citation>
    <scope>IDENTIFICATION</scope>
</reference>
<name>T1HHW6_RHOPR</name>
<dbReference type="VEuPathDB" id="VectorBase:RPRC003639"/>
<comment type="subcellular location">
    <subcellularLocation>
        <location evidence="1">Membrane</location>
        <topology evidence="1">Multi-pass membrane protein</topology>
    </subcellularLocation>
</comment>
<dbReference type="InParanoid" id="T1HHW6"/>